<organism evidence="8 10">
    <name type="scientific">Aminobacter aminovorans</name>
    <name type="common">Chelatobacter heintzii</name>
    <dbReference type="NCBI Taxonomy" id="83263"/>
    <lineage>
        <taxon>Bacteria</taxon>
        <taxon>Pseudomonadati</taxon>
        <taxon>Pseudomonadota</taxon>
        <taxon>Alphaproteobacteria</taxon>
        <taxon>Hyphomicrobiales</taxon>
        <taxon>Phyllobacteriaceae</taxon>
        <taxon>Aminobacter</taxon>
    </lineage>
</organism>
<feature type="transmembrane region" description="Helical" evidence="6">
    <location>
        <begin position="381"/>
        <end position="399"/>
    </location>
</feature>
<evidence type="ECO:0000313" key="11">
    <source>
        <dbReference type="Proteomes" id="UP000577697"/>
    </source>
</evidence>
<dbReference type="Proteomes" id="UP000577697">
    <property type="component" value="Unassembled WGS sequence"/>
</dbReference>
<dbReference type="EMBL" id="CP015007">
    <property type="protein sequence ID" value="AMS44996.1"/>
    <property type="molecule type" value="Genomic_DNA"/>
</dbReference>
<dbReference type="CDD" id="cd17324">
    <property type="entry name" value="MFS_NepI_like"/>
    <property type="match status" value="1"/>
</dbReference>
<evidence type="ECO:0000313" key="8">
    <source>
        <dbReference type="EMBL" id="AMS44996.1"/>
    </source>
</evidence>
<feature type="transmembrane region" description="Helical" evidence="6">
    <location>
        <begin position="56"/>
        <end position="78"/>
    </location>
</feature>
<feature type="transmembrane region" description="Helical" evidence="6">
    <location>
        <begin position="227"/>
        <end position="253"/>
    </location>
</feature>
<dbReference type="PANTHER" id="PTHR43124">
    <property type="entry name" value="PURINE EFFLUX PUMP PBUE"/>
    <property type="match status" value="1"/>
</dbReference>
<dbReference type="AlphaFoldDB" id="A0AAC8YV09"/>
<dbReference type="InterPro" id="IPR011701">
    <property type="entry name" value="MFS"/>
</dbReference>
<dbReference type="RefSeq" id="WP_067968805.1">
    <property type="nucleotide sequence ID" value="NZ_CP015007.1"/>
</dbReference>
<keyword evidence="8" id="KW-0614">Plasmid</keyword>
<feature type="transmembrane region" description="Helical" evidence="6">
    <location>
        <begin position="259"/>
        <end position="278"/>
    </location>
</feature>
<feature type="transmembrane region" description="Helical" evidence="6">
    <location>
        <begin position="113"/>
        <end position="133"/>
    </location>
</feature>
<evidence type="ECO:0000259" key="7">
    <source>
        <dbReference type="PROSITE" id="PS50850"/>
    </source>
</evidence>
<reference evidence="8 10" key="1">
    <citation type="submission" date="2016-03" db="EMBL/GenBank/DDBJ databases">
        <title>Complete genome of Aminobacter aminovorans KCTC 2477.</title>
        <authorList>
            <person name="Kim K.M."/>
        </authorList>
    </citation>
    <scope>NUCLEOTIDE SEQUENCE [LARGE SCALE GENOMIC DNA]</scope>
    <source>
        <strain evidence="8 10">KCTC 2477</strain>
        <plasmid evidence="8 10">pAA02</plasmid>
    </source>
</reference>
<feature type="transmembrane region" description="Helical" evidence="6">
    <location>
        <begin position="17"/>
        <end position="36"/>
    </location>
</feature>
<gene>
    <name evidence="8" type="ORF">AA2016_6093</name>
    <name evidence="9" type="ORF">FHS67_006453</name>
</gene>
<feature type="transmembrane region" description="Helical" evidence="6">
    <location>
        <begin position="176"/>
        <end position="197"/>
    </location>
</feature>
<evidence type="ECO:0000256" key="3">
    <source>
        <dbReference type="ARBA" id="ARBA00022692"/>
    </source>
</evidence>
<dbReference type="InterPro" id="IPR020846">
    <property type="entry name" value="MFS_dom"/>
</dbReference>
<dbReference type="InterPro" id="IPR050189">
    <property type="entry name" value="MFS_Efflux_Transporters"/>
</dbReference>
<dbReference type="SUPFAM" id="SSF103473">
    <property type="entry name" value="MFS general substrate transporter"/>
    <property type="match status" value="1"/>
</dbReference>
<feature type="domain" description="Major facilitator superfamily (MFS) profile" evidence="7">
    <location>
        <begin position="21"/>
        <end position="403"/>
    </location>
</feature>
<dbReference type="PANTHER" id="PTHR43124:SF3">
    <property type="entry name" value="CHLORAMPHENICOL EFFLUX PUMP RV0191"/>
    <property type="match status" value="1"/>
</dbReference>
<dbReference type="GO" id="GO:0022857">
    <property type="term" value="F:transmembrane transporter activity"/>
    <property type="evidence" value="ECO:0007669"/>
    <property type="project" value="InterPro"/>
</dbReference>
<evidence type="ECO:0000256" key="5">
    <source>
        <dbReference type="ARBA" id="ARBA00023136"/>
    </source>
</evidence>
<protein>
    <submittedName>
        <fullName evidence="9">MFS family arabinose efflux permease</fullName>
    </submittedName>
    <submittedName>
        <fullName evidence="8">Major facilitator superfamily protein 11</fullName>
    </submittedName>
</protein>
<evidence type="ECO:0000313" key="10">
    <source>
        <dbReference type="Proteomes" id="UP000075755"/>
    </source>
</evidence>
<name>A0AAC8YV09_AMIAI</name>
<keyword evidence="3 6" id="KW-0812">Transmembrane</keyword>
<evidence type="ECO:0000313" key="9">
    <source>
        <dbReference type="EMBL" id="MBB3710093.1"/>
    </source>
</evidence>
<evidence type="ECO:0000256" key="4">
    <source>
        <dbReference type="ARBA" id="ARBA00022989"/>
    </source>
</evidence>
<keyword evidence="2" id="KW-1003">Cell membrane</keyword>
<reference evidence="9 11" key="2">
    <citation type="submission" date="2020-08" db="EMBL/GenBank/DDBJ databases">
        <title>Genomic Encyclopedia of Type Strains, Phase IV (KMG-IV): sequencing the most valuable type-strain genomes for metagenomic binning, comparative biology and taxonomic classification.</title>
        <authorList>
            <person name="Goeker M."/>
        </authorList>
    </citation>
    <scope>NUCLEOTIDE SEQUENCE [LARGE SCALE GENOMIC DNA]</scope>
    <source>
        <strain evidence="9 11">DSM 10368</strain>
    </source>
</reference>
<feature type="transmembrane region" description="Helical" evidence="6">
    <location>
        <begin position="145"/>
        <end position="164"/>
    </location>
</feature>
<dbReference type="PROSITE" id="PS50850">
    <property type="entry name" value="MFS"/>
    <property type="match status" value="1"/>
</dbReference>
<dbReference type="Gene3D" id="1.20.1250.20">
    <property type="entry name" value="MFS general substrate transporter like domains"/>
    <property type="match status" value="1"/>
</dbReference>
<comment type="subcellular location">
    <subcellularLocation>
        <location evidence="1">Cell membrane</location>
        <topology evidence="1">Multi-pass membrane protein</topology>
    </subcellularLocation>
</comment>
<dbReference type="EMBL" id="JACICB010000042">
    <property type="protein sequence ID" value="MBB3710093.1"/>
    <property type="molecule type" value="Genomic_DNA"/>
</dbReference>
<dbReference type="InterPro" id="IPR036259">
    <property type="entry name" value="MFS_trans_sf"/>
</dbReference>
<feature type="transmembrane region" description="Helical" evidence="6">
    <location>
        <begin position="90"/>
        <end position="107"/>
    </location>
</feature>
<evidence type="ECO:0000256" key="2">
    <source>
        <dbReference type="ARBA" id="ARBA00022475"/>
    </source>
</evidence>
<dbReference type="Pfam" id="PF07690">
    <property type="entry name" value="MFS_1"/>
    <property type="match status" value="1"/>
</dbReference>
<feature type="transmembrane region" description="Helical" evidence="6">
    <location>
        <begin position="352"/>
        <end position="374"/>
    </location>
</feature>
<dbReference type="Proteomes" id="UP000075755">
    <property type="component" value="Plasmid pAA02"/>
</dbReference>
<keyword evidence="11" id="KW-1185">Reference proteome</keyword>
<keyword evidence="5 6" id="KW-0472">Membrane</keyword>
<dbReference type="KEGG" id="aak:AA2016_6093"/>
<proteinExistence type="predicted"/>
<feature type="transmembrane region" description="Helical" evidence="6">
    <location>
        <begin position="299"/>
        <end position="332"/>
    </location>
</feature>
<geneLocation type="plasmid" evidence="8 10">
    <name>pAA02</name>
</geneLocation>
<dbReference type="GO" id="GO:0005886">
    <property type="term" value="C:plasma membrane"/>
    <property type="evidence" value="ECO:0007669"/>
    <property type="project" value="UniProtKB-SubCell"/>
</dbReference>
<evidence type="ECO:0000256" key="6">
    <source>
        <dbReference type="SAM" id="Phobius"/>
    </source>
</evidence>
<keyword evidence="4 6" id="KW-1133">Transmembrane helix</keyword>
<sequence length="412" mass="43302">MLVEQTRPARDLARAPIPWRAVMLLSLAAFASAASIRVADPLLPAIGGEFGVTTGVAANVVIAFSITYGMFQLVGGVIGDRFGKFRTATVATLLSGFGALLCVYAVSIDALTLARLASGATAAAIMPMALAWIGDAVDFEQRQNVLARFLPGQILGVVFGQAIGGVLGEFMGWRSVFLVIACLQFAVGAVMLVELWLRRKSEAKASTDRLGPVALFKRMGGLLRDRWVRTVLAAVFVEGFAVFGAMAFLASYLQLEFDLNVGSAGLVVAVFGLGGLIFSVSSQRLLDWMGPAGLARRGGLVLSIAFGVFSALPTIWLAPVLSVAMGLGFYMLHNTLQVSATQMAPEARGTAVAIYASSLFFGQTAGVAVAAVVFDRWGAAPIFMASSLILPVLASWFAAQLGRNADRQAATP</sequence>
<accession>A0AAC8YV09</accession>
<evidence type="ECO:0000256" key="1">
    <source>
        <dbReference type="ARBA" id="ARBA00004651"/>
    </source>
</evidence>